<keyword evidence="10" id="KW-1185">Reference proteome</keyword>
<dbReference type="GO" id="GO:0046103">
    <property type="term" value="P:inosine biosynthetic process"/>
    <property type="evidence" value="ECO:0007669"/>
    <property type="project" value="TreeGrafter"/>
</dbReference>
<dbReference type="InterPro" id="IPR032466">
    <property type="entry name" value="Metal_Hydrolase"/>
</dbReference>
<dbReference type="OrthoDB" id="272271at2759"/>
<dbReference type="GO" id="GO:0046872">
    <property type="term" value="F:metal ion binding"/>
    <property type="evidence" value="ECO:0007669"/>
    <property type="project" value="UniProtKB-KW"/>
</dbReference>
<evidence type="ECO:0000259" key="8">
    <source>
        <dbReference type="Pfam" id="PF00962"/>
    </source>
</evidence>
<dbReference type="STRING" id="1569628.A0A316UR13"/>
<comment type="similarity">
    <text evidence="2">Belongs to the metallo-dependent hydrolases superfamily. Adenosine and AMP deaminases family.</text>
</comment>
<dbReference type="PANTHER" id="PTHR11409:SF42">
    <property type="entry name" value="ADENOSINE DEAMINASE-LIKE PROTEIN"/>
    <property type="match status" value="1"/>
</dbReference>
<keyword evidence="6" id="KW-0546">Nucleotide metabolism</keyword>
<dbReference type="GO" id="GO:0004000">
    <property type="term" value="F:adenosine deaminase activity"/>
    <property type="evidence" value="ECO:0007669"/>
    <property type="project" value="TreeGrafter"/>
</dbReference>
<dbReference type="AlphaFoldDB" id="A0A316UR13"/>
<keyword evidence="4" id="KW-0378">Hydrolase</keyword>
<sequence length="346" mass="38223">MVTPTAAQVSLARRLPKIELHAHLNGSIRRSTLKELALAAGLNARESQIIRGDARTVSEMFAVFDVIHHAVRGGKTIRRIAREVLEDAEADGVVYLELRTTPRAHTECGLDQVGYVESVLQGFKDYEETAQRDRRCFARLILSIDRRDPAEVAEATVDLALRYRDRGVVGIDLSGDPTKGRWETWLGPLTRARESGLKITLHAGEVPDVDEETRRMIAFKPDRFGHLCFLSSENQSSLWASGIPIELCLTSNVLTCSSTIPTYAAHHFALHHGRGHPVALCTDDCAVFGSSLSNECAIAIAAFSLSADDLRAITRRSLHMSFLDPSSHDFAQILTRLEAGEEMDLQ</sequence>
<organism evidence="9 10">
    <name type="scientific">Jaminaea rosea</name>
    <dbReference type="NCBI Taxonomy" id="1569628"/>
    <lineage>
        <taxon>Eukaryota</taxon>
        <taxon>Fungi</taxon>
        <taxon>Dikarya</taxon>
        <taxon>Basidiomycota</taxon>
        <taxon>Ustilaginomycotina</taxon>
        <taxon>Exobasidiomycetes</taxon>
        <taxon>Microstromatales</taxon>
        <taxon>Microstromatales incertae sedis</taxon>
        <taxon>Jaminaea</taxon>
    </lineage>
</organism>
<dbReference type="GO" id="GO:0009117">
    <property type="term" value="P:nucleotide metabolic process"/>
    <property type="evidence" value="ECO:0007669"/>
    <property type="project" value="UniProtKB-KW"/>
</dbReference>
<keyword evidence="3" id="KW-0479">Metal-binding</keyword>
<dbReference type="EMBL" id="KZ819669">
    <property type="protein sequence ID" value="PWN27228.1"/>
    <property type="molecule type" value="Genomic_DNA"/>
</dbReference>
<dbReference type="Pfam" id="PF00962">
    <property type="entry name" value="A_deaminase"/>
    <property type="match status" value="1"/>
</dbReference>
<dbReference type="Proteomes" id="UP000245884">
    <property type="component" value="Unassembled WGS sequence"/>
</dbReference>
<feature type="domain" description="Adenosine deaminase" evidence="8">
    <location>
        <begin position="16"/>
        <end position="325"/>
    </location>
</feature>
<evidence type="ECO:0000256" key="5">
    <source>
        <dbReference type="ARBA" id="ARBA00022833"/>
    </source>
</evidence>
<dbReference type="GeneID" id="37029384"/>
<evidence type="ECO:0000256" key="2">
    <source>
        <dbReference type="ARBA" id="ARBA00006676"/>
    </source>
</evidence>
<dbReference type="InterPro" id="IPR006330">
    <property type="entry name" value="Ado/ade_deaminase"/>
</dbReference>
<gene>
    <name evidence="9" type="ORF">BDZ90DRAFT_246459</name>
</gene>
<comment type="catalytic activity">
    <reaction evidence="7">
        <text>N(6)-methyl-AMP + H2O + H(+) = IMP + methylamine</text>
        <dbReference type="Rhea" id="RHEA:16001"/>
        <dbReference type="ChEBI" id="CHEBI:15377"/>
        <dbReference type="ChEBI" id="CHEBI:15378"/>
        <dbReference type="ChEBI" id="CHEBI:58053"/>
        <dbReference type="ChEBI" id="CHEBI:59338"/>
        <dbReference type="ChEBI" id="CHEBI:144842"/>
    </reaction>
    <physiologicalReaction direction="left-to-right" evidence="7">
        <dbReference type="Rhea" id="RHEA:16002"/>
    </physiologicalReaction>
</comment>
<dbReference type="CDD" id="cd00443">
    <property type="entry name" value="ADA_AMPD"/>
    <property type="match status" value="1"/>
</dbReference>
<evidence type="ECO:0000256" key="6">
    <source>
        <dbReference type="ARBA" id="ARBA00023080"/>
    </source>
</evidence>
<evidence type="ECO:0000313" key="9">
    <source>
        <dbReference type="EMBL" id="PWN27228.1"/>
    </source>
</evidence>
<proteinExistence type="inferred from homology"/>
<dbReference type="SUPFAM" id="SSF51556">
    <property type="entry name" value="Metallo-dependent hydrolases"/>
    <property type="match status" value="1"/>
</dbReference>
<accession>A0A316UR13</accession>
<dbReference type="PANTHER" id="PTHR11409">
    <property type="entry name" value="ADENOSINE DEAMINASE"/>
    <property type="match status" value="1"/>
</dbReference>
<dbReference type="Gene3D" id="3.20.20.140">
    <property type="entry name" value="Metal-dependent hydrolases"/>
    <property type="match status" value="1"/>
</dbReference>
<evidence type="ECO:0000256" key="7">
    <source>
        <dbReference type="ARBA" id="ARBA00048787"/>
    </source>
</evidence>
<comment type="cofactor">
    <cofactor evidence="1">
        <name>Zn(2+)</name>
        <dbReference type="ChEBI" id="CHEBI:29105"/>
    </cofactor>
</comment>
<name>A0A316UR13_9BASI</name>
<dbReference type="InterPro" id="IPR001365">
    <property type="entry name" value="A_deaminase_dom"/>
</dbReference>
<dbReference type="GO" id="GO:0006154">
    <property type="term" value="P:adenosine catabolic process"/>
    <property type="evidence" value="ECO:0007669"/>
    <property type="project" value="TreeGrafter"/>
</dbReference>
<reference evidence="9 10" key="1">
    <citation type="journal article" date="2018" name="Mol. Biol. Evol.">
        <title>Broad Genomic Sampling Reveals a Smut Pathogenic Ancestry of the Fungal Clade Ustilaginomycotina.</title>
        <authorList>
            <person name="Kijpornyongpan T."/>
            <person name="Mondo S.J."/>
            <person name="Barry K."/>
            <person name="Sandor L."/>
            <person name="Lee J."/>
            <person name="Lipzen A."/>
            <person name="Pangilinan J."/>
            <person name="LaButti K."/>
            <person name="Hainaut M."/>
            <person name="Henrissat B."/>
            <person name="Grigoriev I.V."/>
            <person name="Spatafora J.W."/>
            <person name="Aime M.C."/>
        </authorList>
    </citation>
    <scope>NUCLEOTIDE SEQUENCE [LARGE SCALE GENOMIC DNA]</scope>
    <source>
        <strain evidence="9 10">MCA 5214</strain>
    </source>
</reference>
<evidence type="ECO:0000313" key="10">
    <source>
        <dbReference type="Proteomes" id="UP000245884"/>
    </source>
</evidence>
<evidence type="ECO:0000256" key="3">
    <source>
        <dbReference type="ARBA" id="ARBA00022723"/>
    </source>
</evidence>
<keyword evidence="5" id="KW-0862">Zinc</keyword>
<evidence type="ECO:0000256" key="1">
    <source>
        <dbReference type="ARBA" id="ARBA00001947"/>
    </source>
</evidence>
<dbReference type="RefSeq" id="XP_025361840.1">
    <property type="nucleotide sequence ID" value="XM_025507561.1"/>
</dbReference>
<protein>
    <submittedName>
        <fullName evidence="9">Adenosine/AMP deaminase family protein</fullName>
    </submittedName>
</protein>
<evidence type="ECO:0000256" key="4">
    <source>
        <dbReference type="ARBA" id="ARBA00022801"/>
    </source>
</evidence>